<evidence type="ECO:0000313" key="2">
    <source>
        <dbReference type="Proteomes" id="UP000076858"/>
    </source>
</evidence>
<dbReference type="OrthoDB" id="425619at2759"/>
<feature type="non-terminal residue" evidence="1">
    <location>
        <position position="283"/>
    </location>
</feature>
<dbReference type="InterPro" id="IPR021109">
    <property type="entry name" value="Peptidase_aspartic_dom_sf"/>
</dbReference>
<comment type="caution">
    <text evidence="1">The sequence shown here is derived from an EMBL/GenBank/DDBJ whole genome shotgun (WGS) entry which is preliminary data.</text>
</comment>
<dbReference type="Pfam" id="PF08284">
    <property type="entry name" value="RVP_2"/>
    <property type="match status" value="1"/>
</dbReference>
<reference evidence="1 2" key="1">
    <citation type="submission" date="2016-03" db="EMBL/GenBank/DDBJ databases">
        <title>EvidentialGene: Evidence-directed Construction of Genes on Genomes.</title>
        <authorList>
            <person name="Gilbert D.G."/>
            <person name="Choi J.-H."/>
            <person name="Mockaitis K."/>
            <person name="Colbourne J."/>
            <person name="Pfrender M."/>
        </authorList>
    </citation>
    <scope>NUCLEOTIDE SEQUENCE [LARGE SCALE GENOMIC DNA]</scope>
    <source>
        <strain evidence="1 2">Xinb3</strain>
        <tissue evidence="1">Complete organism</tissue>
    </source>
</reference>
<dbReference type="CDD" id="cd00303">
    <property type="entry name" value="retropepsin_like"/>
    <property type="match status" value="1"/>
</dbReference>
<keyword evidence="2" id="KW-1185">Reference proteome</keyword>
<dbReference type="Gene3D" id="2.40.70.10">
    <property type="entry name" value="Acid Proteases"/>
    <property type="match status" value="1"/>
</dbReference>
<dbReference type="SUPFAM" id="SSF50630">
    <property type="entry name" value="Acid proteases"/>
    <property type="match status" value="1"/>
</dbReference>
<accession>A0A164JA14</accession>
<dbReference type="EMBL" id="LRGB01005219">
    <property type="protein sequence ID" value="KZS02136.1"/>
    <property type="molecule type" value="Genomic_DNA"/>
</dbReference>
<evidence type="ECO:0000313" key="1">
    <source>
        <dbReference type="EMBL" id="KZS02136.1"/>
    </source>
</evidence>
<dbReference type="AlphaFoldDB" id="A0A164JA14"/>
<protein>
    <recommendedName>
        <fullName evidence="3">Peptidase A2 domain-containing protein</fullName>
    </recommendedName>
</protein>
<evidence type="ECO:0008006" key="3">
    <source>
        <dbReference type="Google" id="ProtNLM"/>
    </source>
</evidence>
<sequence length="283" mass="31664">EVRESRKNKIPRLRLQVGDTHFFALLDSGAGRSLIKTEILQRIGNQIKNYSTDAPVELFGVDNTRLRTRGTVTLEMNVLGDDLLQDFIVVDRINEDCILGLDALYEHKFIIDGSERTIYRVKEDTASSPAIITRQRITIMPFSATVVESEGEGGKLPLNITCYLERGPGLHSGLRVDPFVCSVNDLTVFSVVLINETNEPITIPKFQVIGRMEFGRTEKECINFCGTEEQSSIELDFSENLPPVMAEADRTSLIKFLKNKSSMFASKADELGKTGLVKHHINT</sequence>
<name>A0A164JA14_9CRUS</name>
<dbReference type="Proteomes" id="UP000076858">
    <property type="component" value="Unassembled WGS sequence"/>
</dbReference>
<proteinExistence type="predicted"/>
<organism evidence="1 2">
    <name type="scientific">Daphnia magna</name>
    <dbReference type="NCBI Taxonomy" id="35525"/>
    <lineage>
        <taxon>Eukaryota</taxon>
        <taxon>Metazoa</taxon>
        <taxon>Ecdysozoa</taxon>
        <taxon>Arthropoda</taxon>
        <taxon>Crustacea</taxon>
        <taxon>Branchiopoda</taxon>
        <taxon>Diplostraca</taxon>
        <taxon>Cladocera</taxon>
        <taxon>Anomopoda</taxon>
        <taxon>Daphniidae</taxon>
        <taxon>Daphnia</taxon>
    </lineage>
</organism>
<gene>
    <name evidence="1" type="ORF">APZ42_000944</name>
</gene>
<feature type="non-terminal residue" evidence="1">
    <location>
        <position position="1"/>
    </location>
</feature>